<evidence type="ECO:0000256" key="9">
    <source>
        <dbReference type="ARBA" id="ARBA00023277"/>
    </source>
</evidence>
<dbReference type="InterPro" id="IPR044143">
    <property type="entry name" value="GlgB_N_E_set_prok"/>
</dbReference>
<evidence type="ECO:0000256" key="10">
    <source>
        <dbReference type="HAMAP-Rule" id="MF_00685"/>
    </source>
</evidence>
<dbReference type="SUPFAM" id="SSF51011">
    <property type="entry name" value="Glycosyl hydrolase domain"/>
    <property type="match status" value="1"/>
</dbReference>
<dbReference type="PANTHER" id="PTHR43651">
    <property type="entry name" value="1,4-ALPHA-GLUCAN-BRANCHING ENZYME"/>
    <property type="match status" value="1"/>
</dbReference>
<comment type="function">
    <text evidence="2 10">Catalyzes the formation of the alpha-1,6-glucosidic linkages in glycogen by scission of a 1,4-alpha-linked oligosaccharide from growing alpha-1,4-glucan chains and the subsequent attachment of the oligosaccharide to the alpha-1,6 position.</text>
</comment>
<evidence type="ECO:0000259" key="11">
    <source>
        <dbReference type="SMART" id="SM00642"/>
    </source>
</evidence>
<comment type="caution">
    <text evidence="12">The sequence shown here is derived from an EMBL/GenBank/DDBJ whole genome shotgun (WGS) entry which is preliminary data.</text>
</comment>
<dbReference type="Proteomes" id="UP001580928">
    <property type="component" value="Unassembled WGS sequence"/>
</dbReference>
<dbReference type="InterPro" id="IPR004193">
    <property type="entry name" value="Glyco_hydro_13_N"/>
</dbReference>
<dbReference type="Pfam" id="PF02806">
    <property type="entry name" value="Alpha-amylase_C"/>
    <property type="match status" value="1"/>
</dbReference>
<dbReference type="SUPFAM" id="SSF51445">
    <property type="entry name" value="(Trans)glycosidases"/>
    <property type="match status" value="1"/>
</dbReference>
<feature type="domain" description="Glycosyl hydrolase family 13 catalytic" evidence="11">
    <location>
        <begin position="157"/>
        <end position="536"/>
    </location>
</feature>
<keyword evidence="6 10" id="KW-0328">Glycosyltransferase</keyword>
<keyword evidence="7 10" id="KW-0808">Transferase</keyword>
<name>A0ABV5CGR9_9SPHI</name>
<accession>A0ABV5CGR9</accession>
<comment type="similarity">
    <text evidence="4 10">Belongs to the glycosyl hydrolase 13 family. GlgB subfamily.</text>
</comment>
<dbReference type="PIRSF" id="PIRSF000463">
    <property type="entry name" value="GlgB"/>
    <property type="match status" value="1"/>
</dbReference>
<dbReference type="PANTHER" id="PTHR43651:SF3">
    <property type="entry name" value="1,4-ALPHA-GLUCAN-BRANCHING ENZYME"/>
    <property type="match status" value="1"/>
</dbReference>
<dbReference type="InterPro" id="IPR006048">
    <property type="entry name" value="A-amylase/branching_C"/>
</dbReference>
<keyword evidence="5 10" id="KW-0321">Glycogen metabolism</keyword>
<gene>
    <name evidence="10 12" type="primary">glgB</name>
    <name evidence="12" type="ORF">WKR92_13145</name>
</gene>
<evidence type="ECO:0000256" key="8">
    <source>
        <dbReference type="ARBA" id="ARBA00023056"/>
    </source>
</evidence>
<dbReference type="InterPro" id="IPR017853">
    <property type="entry name" value="GH"/>
</dbReference>
<evidence type="ECO:0000256" key="5">
    <source>
        <dbReference type="ARBA" id="ARBA00022600"/>
    </source>
</evidence>
<protein>
    <recommendedName>
        <fullName evidence="10">1,4-alpha-glucan branching enzyme GlgB</fullName>
        <ecNumber evidence="10">2.4.1.18</ecNumber>
    </recommendedName>
    <alternativeName>
        <fullName evidence="10">1,4-alpha-D-glucan:1,4-alpha-D-glucan 6-glucosyl-transferase</fullName>
    </alternativeName>
    <alternativeName>
        <fullName evidence="10">Alpha-(1-&gt;4)-glucan branching enzyme</fullName>
    </alternativeName>
    <alternativeName>
        <fullName evidence="10">Glycogen branching enzyme</fullName>
        <shortName evidence="10">BE</shortName>
    </alternativeName>
</protein>
<dbReference type="CDD" id="cd11322">
    <property type="entry name" value="AmyAc_Glg_BE"/>
    <property type="match status" value="1"/>
</dbReference>
<comment type="catalytic activity">
    <reaction evidence="1 10">
        <text>Transfers a segment of a (1-&gt;4)-alpha-D-glucan chain to a primary hydroxy group in a similar glucan chain.</text>
        <dbReference type="EC" id="2.4.1.18"/>
    </reaction>
</comment>
<evidence type="ECO:0000256" key="3">
    <source>
        <dbReference type="ARBA" id="ARBA00004964"/>
    </source>
</evidence>
<organism evidence="12 13">
    <name type="scientific">Albibacterium profundi</name>
    <dbReference type="NCBI Taxonomy" id="3134906"/>
    <lineage>
        <taxon>Bacteria</taxon>
        <taxon>Pseudomonadati</taxon>
        <taxon>Bacteroidota</taxon>
        <taxon>Sphingobacteriia</taxon>
        <taxon>Sphingobacteriales</taxon>
        <taxon>Sphingobacteriaceae</taxon>
        <taxon>Albibacterium</taxon>
    </lineage>
</organism>
<dbReference type="CDD" id="cd02855">
    <property type="entry name" value="E_set_GBE_prok_N"/>
    <property type="match status" value="1"/>
</dbReference>
<evidence type="ECO:0000313" key="12">
    <source>
        <dbReference type="EMBL" id="MFB5946773.1"/>
    </source>
</evidence>
<dbReference type="EMBL" id="JBBVGT010000003">
    <property type="protein sequence ID" value="MFB5946773.1"/>
    <property type="molecule type" value="Genomic_DNA"/>
</dbReference>
<dbReference type="InterPro" id="IPR014756">
    <property type="entry name" value="Ig_E-set"/>
</dbReference>
<keyword evidence="8 10" id="KW-0320">Glycogen biosynthesis</keyword>
<proteinExistence type="inferred from homology"/>
<dbReference type="NCBIfam" id="NF003811">
    <property type="entry name" value="PRK05402.1"/>
    <property type="match status" value="1"/>
</dbReference>
<dbReference type="NCBIfam" id="NF008967">
    <property type="entry name" value="PRK12313.1"/>
    <property type="match status" value="1"/>
</dbReference>
<dbReference type="EC" id="2.4.1.18" evidence="10"/>
<dbReference type="InterPro" id="IPR006407">
    <property type="entry name" value="GlgB"/>
</dbReference>
<keyword evidence="9 10" id="KW-0119">Carbohydrate metabolism</keyword>
<evidence type="ECO:0000256" key="6">
    <source>
        <dbReference type="ARBA" id="ARBA00022676"/>
    </source>
</evidence>
<sequence length="638" mass="73851">MMDSVEAISKFSDFDIGLFKAGKHYRLYEKFGAHVLNYGDYKGTYFAVWAPNAAAVSVIGNFNSWNRYAHPLYVRWDESGIWEGFIPHVELGEIYKYAIETQEGVLIEKGDPFALQWETPPKTASLVQTTWHEWQDQAWMEKRREKNALNTPMAVYEMHLGSWIRDPDKPDEHLNYRQIADKLVPYILECGFTHVEFMPVMEYPYGPSWGYQITGFFAPSSRFGSPQDLMYLIEQLHLHDIGVIFDWVPSHFPGDSHGLYEFDGTHMYEHADPKKGYHPDWNSYIFNYGRHEVRSFLISNALFWLDRYHVDALRVDAVASMLYLDYSRKEGEWIPNELGGRENLEAVSFLKEFNETVYQEYPDIQTIAEESTAWPGVSSPTFAGGLGFGMKWMMGWMNDTLAYFSEDPIYRKYIHGKITFSTVYAFAENFMLPLSHDEVVHGKRSLLNKMPGDRWQQFANLRLLYLYMYTHPGTKLLFMGGEFGQSSEWNFDQSLDWHLMQYAEHMGLFELVKGLNFFYRSEPALYEISFRSDGFRWIEAGDADKSVLVYQRKGIRSKDDLVIVLNMTPVFHENFRVGMPAGGRWEVVFNSDEVDYSGSGVSSFSVNTEAISWMNQAVSAELKLPPLGGLVLKRKQVG</sequence>
<evidence type="ECO:0000256" key="4">
    <source>
        <dbReference type="ARBA" id="ARBA00009000"/>
    </source>
</evidence>
<dbReference type="RefSeq" id="WP_375558302.1">
    <property type="nucleotide sequence ID" value="NZ_JBBVGT010000003.1"/>
</dbReference>
<dbReference type="SMART" id="SM00642">
    <property type="entry name" value="Aamy"/>
    <property type="match status" value="1"/>
</dbReference>
<comment type="subunit">
    <text evidence="10">Monomer.</text>
</comment>
<dbReference type="Pfam" id="PF02922">
    <property type="entry name" value="CBM_48"/>
    <property type="match status" value="1"/>
</dbReference>
<evidence type="ECO:0000256" key="7">
    <source>
        <dbReference type="ARBA" id="ARBA00022679"/>
    </source>
</evidence>
<feature type="active site" description="Nucleophile" evidence="10">
    <location>
        <position position="316"/>
    </location>
</feature>
<evidence type="ECO:0000313" key="13">
    <source>
        <dbReference type="Proteomes" id="UP001580928"/>
    </source>
</evidence>
<feature type="active site" description="Proton donor" evidence="10">
    <location>
        <position position="369"/>
    </location>
</feature>
<dbReference type="InterPro" id="IPR037439">
    <property type="entry name" value="Branching_enzy"/>
</dbReference>
<dbReference type="InterPro" id="IPR006047">
    <property type="entry name" value="GH13_cat_dom"/>
</dbReference>
<dbReference type="Gene3D" id="3.20.20.80">
    <property type="entry name" value="Glycosidases"/>
    <property type="match status" value="1"/>
</dbReference>
<dbReference type="InterPro" id="IPR013780">
    <property type="entry name" value="Glyco_hydro_b"/>
</dbReference>
<dbReference type="SUPFAM" id="SSF81296">
    <property type="entry name" value="E set domains"/>
    <property type="match status" value="1"/>
</dbReference>
<dbReference type="Gene3D" id="2.60.40.10">
    <property type="entry name" value="Immunoglobulins"/>
    <property type="match status" value="1"/>
</dbReference>
<evidence type="ECO:0000256" key="1">
    <source>
        <dbReference type="ARBA" id="ARBA00000826"/>
    </source>
</evidence>
<dbReference type="InterPro" id="IPR013783">
    <property type="entry name" value="Ig-like_fold"/>
</dbReference>
<keyword evidence="13" id="KW-1185">Reference proteome</keyword>
<dbReference type="HAMAP" id="MF_00685">
    <property type="entry name" value="GlgB"/>
    <property type="match status" value="1"/>
</dbReference>
<comment type="pathway">
    <text evidence="3 10">Glycan biosynthesis; glycogen biosynthesis.</text>
</comment>
<dbReference type="NCBIfam" id="TIGR01515">
    <property type="entry name" value="branching_enzym"/>
    <property type="match status" value="1"/>
</dbReference>
<dbReference type="Gene3D" id="2.60.40.1180">
    <property type="entry name" value="Golgi alpha-mannosidase II"/>
    <property type="match status" value="1"/>
</dbReference>
<reference evidence="12 13" key="1">
    <citation type="submission" date="2024-04" db="EMBL/GenBank/DDBJ databases">
        <title>Albibacterium profundi sp. nov., isolated from sediment of the Challenger Deep of Mariana Trench.</title>
        <authorList>
            <person name="Wang Y."/>
        </authorList>
    </citation>
    <scope>NUCLEOTIDE SEQUENCE [LARGE SCALE GENOMIC DNA]</scope>
    <source>
        <strain evidence="12 13">RHL897</strain>
    </source>
</reference>
<dbReference type="Pfam" id="PF00128">
    <property type="entry name" value="Alpha-amylase"/>
    <property type="match status" value="1"/>
</dbReference>
<evidence type="ECO:0000256" key="2">
    <source>
        <dbReference type="ARBA" id="ARBA00002953"/>
    </source>
</evidence>